<evidence type="ECO:0000313" key="1">
    <source>
        <dbReference type="EMBL" id="JAE05317.1"/>
    </source>
</evidence>
<reference evidence="1" key="2">
    <citation type="journal article" date="2015" name="Data Brief">
        <title>Shoot transcriptome of the giant reed, Arundo donax.</title>
        <authorList>
            <person name="Barrero R.A."/>
            <person name="Guerrero F.D."/>
            <person name="Moolhuijzen P."/>
            <person name="Goolsby J.A."/>
            <person name="Tidwell J."/>
            <person name="Bellgard S.E."/>
            <person name="Bellgard M.I."/>
        </authorList>
    </citation>
    <scope>NUCLEOTIDE SEQUENCE</scope>
    <source>
        <tissue evidence="1">Shoot tissue taken approximately 20 cm above the soil surface</tissue>
    </source>
</reference>
<accession>A0A0A9EYZ8</accession>
<dbReference type="AlphaFoldDB" id="A0A0A9EYZ8"/>
<dbReference type="EMBL" id="GBRH01192579">
    <property type="protein sequence ID" value="JAE05317.1"/>
    <property type="molecule type" value="Transcribed_RNA"/>
</dbReference>
<sequence>MTASKALSSKASKKHPRLFESRTNSAHIELLVKWFHSQGSKGSTLLLSKPHLFSQYQT</sequence>
<name>A0A0A9EYZ8_ARUDO</name>
<reference evidence="1" key="1">
    <citation type="submission" date="2014-09" db="EMBL/GenBank/DDBJ databases">
        <authorList>
            <person name="Magalhaes I.L.F."/>
            <person name="Oliveira U."/>
            <person name="Santos F.R."/>
            <person name="Vidigal T.H.D.A."/>
            <person name="Brescovit A.D."/>
            <person name="Santos A.J."/>
        </authorList>
    </citation>
    <scope>NUCLEOTIDE SEQUENCE</scope>
    <source>
        <tissue evidence="1">Shoot tissue taken approximately 20 cm above the soil surface</tissue>
    </source>
</reference>
<proteinExistence type="predicted"/>
<organism evidence="1">
    <name type="scientific">Arundo donax</name>
    <name type="common">Giant reed</name>
    <name type="synonym">Donax arundinaceus</name>
    <dbReference type="NCBI Taxonomy" id="35708"/>
    <lineage>
        <taxon>Eukaryota</taxon>
        <taxon>Viridiplantae</taxon>
        <taxon>Streptophyta</taxon>
        <taxon>Embryophyta</taxon>
        <taxon>Tracheophyta</taxon>
        <taxon>Spermatophyta</taxon>
        <taxon>Magnoliopsida</taxon>
        <taxon>Liliopsida</taxon>
        <taxon>Poales</taxon>
        <taxon>Poaceae</taxon>
        <taxon>PACMAD clade</taxon>
        <taxon>Arundinoideae</taxon>
        <taxon>Arundineae</taxon>
        <taxon>Arundo</taxon>
    </lineage>
</organism>
<protein>
    <submittedName>
        <fullName evidence="1">Uncharacterized protein</fullName>
    </submittedName>
</protein>